<evidence type="ECO:0000313" key="2">
    <source>
        <dbReference type="Proteomes" id="UP001481413"/>
    </source>
</evidence>
<accession>A0ABP9ZYG8</accession>
<dbReference type="Proteomes" id="UP001481413">
    <property type="component" value="Unassembled WGS sequence"/>
</dbReference>
<name>A0ABP9ZYG8_9GAMM</name>
<sequence length="112" mass="12704">MPSFDEMVRLAKNDPETLERIRLKLIEETIAEAPENCHRRLRGLQFQIDMERRRAANPMGACVRISKMMHDSLYTMRQTLNAAIGESTDDLGLAVEEPGQAQVLSFPMQANS</sequence>
<organism evidence="1 2">
    <name type="scientific">Thalassolituus maritimus</name>
    <dbReference type="NCBI Taxonomy" id="484498"/>
    <lineage>
        <taxon>Bacteria</taxon>
        <taxon>Pseudomonadati</taxon>
        <taxon>Pseudomonadota</taxon>
        <taxon>Gammaproteobacteria</taxon>
        <taxon>Oceanospirillales</taxon>
        <taxon>Oceanospirillaceae</taxon>
        <taxon>Thalassolituus</taxon>
    </lineage>
</organism>
<dbReference type="InterPro" id="IPR021482">
    <property type="entry name" value="DUF3135"/>
</dbReference>
<dbReference type="RefSeq" id="WP_353294397.1">
    <property type="nucleotide sequence ID" value="NZ_BAABWH010000003.1"/>
</dbReference>
<evidence type="ECO:0000313" key="1">
    <source>
        <dbReference type="EMBL" id="GAA6145180.1"/>
    </source>
</evidence>
<gene>
    <name evidence="1" type="ORF">NBRC116585_12980</name>
</gene>
<evidence type="ECO:0008006" key="3">
    <source>
        <dbReference type="Google" id="ProtNLM"/>
    </source>
</evidence>
<proteinExistence type="predicted"/>
<protein>
    <recommendedName>
        <fullName evidence="3">DUF3135 domain-containing protein</fullName>
    </recommendedName>
</protein>
<keyword evidence="2" id="KW-1185">Reference proteome</keyword>
<dbReference type="Pfam" id="PF11333">
    <property type="entry name" value="DUF3135"/>
    <property type="match status" value="1"/>
</dbReference>
<comment type="caution">
    <text evidence="1">The sequence shown here is derived from an EMBL/GenBank/DDBJ whole genome shotgun (WGS) entry which is preliminary data.</text>
</comment>
<dbReference type="EMBL" id="BAABWH010000003">
    <property type="protein sequence ID" value="GAA6145180.1"/>
    <property type="molecule type" value="Genomic_DNA"/>
</dbReference>
<reference evidence="1 2" key="1">
    <citation type="submission" date="2024-04" db="EMBL/GenBank/DDBJ databases">
        <title>Draft genome sequence of Thalassolituus maritimus NBRC 116585.</title>
        <authorList>
            <person name="Miyakawa T."/>
            <person name="Kusuya Y."/>
            <person name="Miura T."/>
        </authorList>
    </citation>
    <scope>NUCLEOTIDE SEQUENCE [LARGE SCALE GENOMIC DNA]</scope>
    <source>
        <strain evidence="1 2">5NW40-0001</strain>
    </source>
</reference>